<keyword evidence="3" id="KW-1185">Reference proteome</keyword>
<feature type="compositionally biased region" description="Polar residues" evidence="1">
    <location>
        <begin position="555"/>
        <end position="583"/>
    </location>
</feature>
<dbReference type="EMBL" id="JAVHNR010000001">
    <property type="protein sequence ID" value="KAK6357049.1"/>
    <property type="molecule type" value="Genomic_DNA"/>
</dbReference>
<reference evidence="2 3" key="1">
    <citation type="submission" date="2019-10" db="EMBL/GenBank/DDBJ databases">
        <authorList>
            <person name="Palmer J.M."/>
        </authorList>
    </citation>
    <scope>NUCLEOTIDE SEQUENCE [LARGE SCALE GENOMIC DNA]</scope>
    <source>
        <strain evidence="2 3">TWF718</strain>
    </source>
</reference>
<proteinExistence type="predicted"/>
<gene>
    <name evidence="2" type="ORF">TWF718_001379</name>
</gene>
<feature type="region of interest" description="Disordered" evidence="1">
    <location>
        <begin position="315"/>
        <end position="385"/>
    </location>
</feature>
<sequence length="710" mass="79000">MATLIMGTKGAGLETCYTGCRAVTKRPSAQPQKKIYDWLHAPDSVPGVGFGTKESLSRKKSSLSECFEKLRILDVGPPANRDNLEVLKYNPRERWDARDRYRYRAHGVQTSLSVPRREFFLQELLERYACPFAVIDATGNLRCLPVNRRDVADISLHLKHHHGLHDLPDIDDAAGHGGPSQWQKLFISVCLHSGLEPSDTHPDPYFKFERLFEGLKKISGFTDKEIGLYKKRHEDAINLNKLVRQQLCKRSAPIYERTPQEDFSQDISEKTSTTWVLDYISALLTSKYSTRDWLWEFGPLILEPLAPLNQQLKVHTRPTGNDDAKRPASINNSGAREPSGGRGRGRRGGGKKREWSGDGEGGGGDGRGEGGAGAGGGNGADPKRQKRIKRLEKRYRCPYEIIGCPKHGKCSKDGKPIARSGMSGLREHLRDKHNKKVPPDMTWEEVFDECVKEPCDEHAGWVFAGFASVCYVEVATKAAGTFAVPTKVYTREEAKKLFKDGEAYREPTVFTYSATGGLSKYSPPPISDENAPSLRTERNGDKNDDGGGGKGNGNETESLYRSETQTDMNKEQNQLDPHQTNPALSYSSMHVNFGANQRSVHTMFGQNLGHSDSPMNQPRQAHMADLPGLTNSSVSSGYNSIESGGNSYPFPMTTQPQIPYNLEGIQLSEPILESQYPPEESELELDWSGVDLDEFLKSQGLGSEKYPPYF</sequence>
<organism evidence="2 3">
    <name type="scientific">Orbilia javanica</name>
    <dbReference type="NCBI Taxonomy" id="47235"/>
    <lineage>
        <taxon>Eukaryota</taxon>
        <taxon>Fungi</taxon>
        <taxon>Dikarya</taxon>
        <taxon>Ascomycota</taxon>
        <taxon>Pezizomycotina</taxon>
        <taxon>Orbiliomycetes</taxon>
        <taxon>Orbiliales</taxon>
        <taxon>Orbiliaceae</taxon>
        <taxon>Orbilia</taxon>
    </lineage>
</organism>
<feature type="compositionally biased region" description="Gly residues" evidence="1">
    <location>
        <begin position="358"/>
        <end position="379"/>
    </location>
</feature>
<accession>A0AAN8NHI7</accession>
<name>A0AAN8NHI7_9PEZI</name>
<evidence type="ECO:0000256" key="1">
    <source>
        <dbReference type="SAM" id="MobiDB-lite"/>
    </source>
</evidence>
<dbReference type="AlphaFoldDB" id="A0AAN8NHI7"/>
<feature type="compositionally biased region" description="Basic and acidic residues" evidence="1">
    <location>
        <begin position="535"/>
        <end position="547"/>
    </location>
</feature>
<evidence type="ECO:0000313" key="2">
    <source>
        <dbReference type="EMBL" id="KAK6357049.1"/>
    </source>
</evidence>
<feature type="region of interest" description="Disordered" evidence="1">
    <location>
        <begin position="514"/>
        <end position="583"/>
    </location>
</feature>
<dbReference type="Proteomes" id="UP001313282">
    <property type="component" value="Unassembled WGS sequence"/>
</dbReference>
<comment type="caution">
    <text evidence="2">The sequence shown here is derived from an EMBL/GenBank/DDBJ whole genome shotgun (WGS) entry which is preliminary data.</text>
</comment>
<evidence type="ECO:0000313" key="3">
    <source>
        <dbReference type="Proteomes" id="UP001313282"/>
    </source>
</evidence>
<protein>
    <submittedName>
        <fullName evidence="2">Uncharacterized protein</fullName>
    </submittedName>
</protein>